<evidence type="ECO:0000259" key="2">
    <source>
        <dbReference type="Pfam" id="PF13439"/>
    </source>
</evidence>
<dbReference type="SUPFAM" id="SSF53756">
    <property type="entry name" value="UDP-Glycosyltransferase/glycogen phosphorylase"/>
    <property type="match status" value="1"/>
</dbReference>
<dbReference type="Pfam" id="PF13439">
    <property type="entry name" value="Glyco_transf_4"/>
    <property type="match status" value="1"/>
</dbReference>
<gene>
    <name evidence="3" type="primary">pglA</name>
    <name evidence="3" type="ORF">CLORY_44960</name>
</gene>
<dbReference type="EC" id="2.4.1.290" evidence="3"/>
<reference evidence="3 4" key="1">
    <citation type="submission" date="2017-03" db="EMBL/GenBank/DDBJ databases">
        <title>Genome sequence of Clostridium oryzae DSM 28571.</title>
        <authorList>
            <person name="Poehlein A."/>
            <person name="Daniel R."/>
        </authorList>
    </citation>
    <scope>NUCLEOTIDE SEQUENCE [LARGE SCALE GENOMIC DNA]</scope>
    <source>
        <strain evidence="3 4">DSM 28571</strain>
    </source>
</reference>
<protein>
    <submittedName>
        <fullName evidence="3">N, N'-diacetylbacillosaminyl-diphospho-undecaprenol alpha-1,3-N-acetylgalactosaminyltransferase</fullName>
        <ecNumber evidence="3">2.4.1.290</ecNumber>
    </submittedName>
</protein>
<keyword evidence="3" id="KW-0328">Glycosyltransferase</keyword>
<dbReference type="OrthoDB" id="9814612at2"/>
<dbReference type="STRING" id="1450648.CLORY_44960"/>
<dbReference type="InterPro" id="IPR028098">
    <property type="entry name" value="Glyco_trans_4-like_N"/>
</dbReference>
<keyword evidence="4" id="KW-1185">Reference proteome</keyword>
<evidence type="ECO:0000259" key="1">
    <source>
        <dbReference type="Pfam" id="PF00534"/>
    </source>
</evidence>
<dbReference type="InterPro" id="IPR050194">
    <property type="entry name" value="Glycosyltransferase_grp1"/>
</dbReference>
<dbReference type="AlphaFoldDB" id="A0A1V4I5E8"/>
<dbReference type="GO" id="GO:0102335">
    <property type="term" value="F:N,N'-diacetylbacillosaminyl-diphospho-undecaprenol alpha-1,3-N-acetylgalactosaminyltransferase activity"/>
    <property type="evidence" value="ECO:0007669"/>
    <property type="project" value="UniProtKB-EC"/>
</dbReference>
<feature type="domain" description="Glycosyltransferase subfamily 4-like N-terminal" evidence="2">
    <location>
        <begin position="17"/>
        <end position="217"/>
    </location>
</feature>
<evidence type="ECO:0000313" key="4">
    <source>
        <dbReference type="Proteomes" id="UP000190080"/>
    </source>
</evidence>
<accession>A0A1V4I5E8</accession>
<dbReference type="PANTHER" id="PTHR45947:SF13">
    <property type="entry name" value="TRANSFERASE"/>
    <property type="match status" value="1"/>
</dbReference>
<evidence type="ECO:0000313" key="3">
    <source>
        <dbReference type="EMBL" id="OPJ54845.1"/>
    </source>
</evidence>
<name>A0A1V4I5E8_9CLOT</name>
<dbReference type="RefSeq" id="WP_079428739.1">
    <property type="nucleotide sequence ID" value="NZ_MZGV01000125.1"/>
</dbReference>
<dbReference type="InterPro" id="IPR001296">
    <property type="entry name" value="Glyco_trans_1"/>
</dbReference>
<dbReference type="EMBL" id="MZGV01000125">
    <property type="protein sequence ID" value="OPJ54845.1"/>
    <property type="molecule type" value="Genomic_DNA"/>
</dbReference>
<feature type="domain" description="Glycosyl transferase family 1" evidence="1">
    <location>
        <begin position="223"/>
        <end position="384"/>
    </location>
</feature>
<sequence length="552" mass="64006">MKILYLIHVFYPESFYGTEKFLFNISSYMKREGNEVQIITYSNYEDNFYNEAFENLIYKKFQYEGLDIIAFRHKNPIPPLEYDFNNLEIRDFAEKIIGDFKPDIVHICHPIRTSEFASVAKDRNIPYIITLTDFSMMCPRGNLLTSTLKLCTGRTNNDRCNQECYAVSKYTEKRYKCAETILNQASYVFSPSNFLAKMFEEHFNGLKVYVNNHGINYKRIVENKKVYKDKDRIIFGYAGGTLYIKGLTVLLKAFSKIKDPKSSLKLYGFQFDDISSILVDKYKLHNVEFCGVFGEEDVGKVLSEIDVLVVPSLCYENYPLTLHEALACNIPVIASNVGGMAEKIKNCFNGFVYDIGNADQLSTIIQFIIDNPVILNSLKNNIKNEKLNSIEHECNTYLGTYKKILPNNIVSDSENTNKNDFESEWKAFTKQLLIDDKLDNEYMEKMKTRVLFLKGRFGNKKIRYYIWGASNSGRVTKKIFSEFLPNFELSGFIDKYKSGTYENYKIYNLNKLDNNIKYYYVIATTIGKNEAYNTLREIGMELLDNIILGYGL</sequence>
<dbReference type="PANTHER" id="PTHR45947">
    <property type="entry name" value="SULFOQUINOVOSYL TRANSFERASE SQD2"/>
    <property type="match status" value="1"/>
</dbReference>
<dbReference type="Proteomes" id="UP000190080">
    <property type="component" value="Unassembled WGS sequence"/>
</dbReference>
<comment type="caution">
    <text evidence="3">The sequence shown here is derived from an EMBL/GenBank/DDBJ whole genome shotgun (WGS) entry which is preliminary data.</text>
</comment>
<dbReference type="Pfam" id="PF00534">
    <property type="entry name" value="Glycos_transf_1"/>
    <property type="match status" value="1"/>
</dbReference>
<proteinExistence type="predicted"/>
<organism evidence="3 4">
    <name type="scientific">Clostridium oryzae</name>
    <dbReference type="NCBI Taxonomy" id="1450648"/>
    <lineage>
        <taxon>Bacteria</taxon>
        <taxon>Bacillati</taxon>
        <taxon>Bacillota</taxon>
        <taxon>Clostridia</taxon>
        <taxon>Eubacteriales</taxon>
        <taxon>Clostridiaceae</taxon>
        <taxon>Clostridium</taxon>
    </lineage>
</organism>
<dbReference type="Gene3D" id="3.40.50.2000">
    <property type="entry name" value="Glycogen Phosphorylase B"/>
    <property type="match status" value="2"/>
</dbReference>
<keyword evidence="3" id="KW-0808">Transferase</keyword>